<evidence type="ECO:0000313" key="4">
    <source>
        <dbReference type="EMBL" id="GFZ27278.1"/>
    </source>
</evidence>
<feature type="chain" id="PRO_5039262635" description="FMN-binding domain-containing protein" evidence="2">
    <location>
        <begin position="20"/>
        <end position="305"/>
    </location>
</feature>
<dbReference type="InterPro" id="IPR049652">
    <property type="entry name" value="PplA-like"/>
</dbReference>
<proteinExistence type="predicted"/>
<dbReference type="PROSITE" id="PS51257">
    <property type="entry name" value="PROKAR_LIPOPROTEIN"/>
    <property type="match status" value="1"/>
</dbReference>
<keyword evidence="2" id="KW-0732">Signal</keyword>
<gene>
    <name evidence="4" type="ORF">LCB40_11580</name>
</gene>
<dbReference type="SMART" id="SM00900">
    <property type="entry name" value="FMN_bind"/>
    <property type="match status" value="2"/>
</dbReference>
<reference evidence="4" key="1">
    <citation type="submission" date="2020-08" db="EMBL/GenBank/DDBJ databases">
        <title>Taxonomic study for Lactobacillus species isolated from hardwood bark.</title>
        <authorList>
            <person name="Tohno M."/>
            <person name="Tanizawa Y."/>
        </authorList>
    </citation>
    <scope>NUCLEOTIDE SEQUENCE</scope>
    <source>
        <strain evidence="4">B40</strain>
    </source>
</reference>
<dbReference type="GO" id="GO:0016020">
    <property type="term" value="C:membrane"/>
    <property type="evidence" value="ECO:0007669"/>
    <property type="project" value="InterPro"/>
</dbReference>
<dbReference type="Gene3D" id="3.90.1010.20">
    <property type="match status" value="2"/>
</dbReference>
<evidence type="ECO:0000313" key="5">
    <source>
        <dbReference type="Proteomes" id="UP000677218"/>
    </source>
</evidence>
<accession>A0A916QIX2</accession>
<keyword evidence="5" id="KW-1185">Reference proteome</keyword>
<evidence type="ECO:0000256" key="1">
    <source>
        <dbReference type="SAM" id="MobiDB-lite"/>
    </source>
</evidence>
<comment type="caution">
    <text evidence="4">The sequence shown here is derived from an EMBL/GenBank/DDBJ whole genome shotgun (WGS) entry which is preliminary data.</text>
</comment>
<name>A0A916QIX2_9LACO</name>
<dbReference type="RefSeq" id="WP_212780972.1">
    <property type="nucleotide sequence ID" value="NZ_BMAY01000008.1"/>
</dbReference>
<dbReference type="EMBL" id="BMAY01000008">
    <property type="protein sequence ID" value="GFZ27278.1"/>
    <property type="molecule type" value="Genomic_DNA"/>
</dbReference>
<evidence type="ECO:0000256" key="2">
    <source>
        <dbReference type="SAM" id="SignalP"/>
    </source>
</evidence>
<feature type="domain" description="FMN-binding" evidence="3">
    <location>
        <begin position="75"/>
        <end position="167"/>
    </location>
</feature>
<dbReference type="NCBIfam" id="NF041941">
    <property type="entry name" value="lipo_FMN_PplA"/>
    <property type="match status" value="1"/>
</dbReference>
<evidence type="ECO:0000259" key="3">
    <source>
        <dbReference type="SMART" id="SM00900"/>
    </source>
</evidence>
<dbReference type="InterPro" id="IPR007329">
    <property type="entry name" value="FMN-bd"/>
</dbReference>
<feature type="region of interest" description="Disordered" evidence="1">
    <location>
        <begin position="25"/>
        <end position="56"/>
    </location>
</feature>
<dbReference type="AlphaFoldDB" id="A0A916QIX2"/>
<protein>
    <recommendedName>
        <fullName evidence="3">FMN-binding domain-containing protein</fullName>
    </recommendedName>
</protein>
<dbReference type="Pfam" id="PF04205">
    <property type="entry name" value="FMN_bind"/>
    <property type="match status" value="2"/>
</dbReference>
<feature type="domain" description="FMN-binding" evidence="3">
    <location>
        <begin position="198"/>
        <end position="288"/>
    </location>
</feature>
<dbReference type="GO" id="GO:0010181">
    <property type="term" value="F:FMN binding"/>
    <property type="evidence" value="ECO:0007669"/>
    <property type="project" value="InterPro"/>
</dbReference>
<sequence>MKKSILCASAAVLSAFLLAGCSTTASNSSNSSSTSSSKVAKSSSSSSSKKATKQTAGAKMKDGTYKLVEDNYDHGYKVEVSITVKNNKITNSSYDQVNKKGVSKTKNAAYEKQMKKISGIGPKEYIPKLAKELSSTQADASGIQVVSGATHSSNTLRNYFNQLIQAAQKGDTATIHINNNGKLKDGTYKLEQTNYDHGYRQVFTLTVKNNKISHLDYDQVNKKGVSKAKDAAYEKQMKKVNGIGPKEYIAKLNKEFNKSKDANVQVVSGATHSSNSFTAYVGQLINAAENGNTKTIKVDNIIYSE</sequence>
<organism evidence="4 5">
    <name type="scientific">Lactobacillus corticis</name>
    <dbReference type="NCBI Taxonomy" id="2201249"/>
    <lineage>
        <taxon>Bacteria</taxon>
        <taxon>Bacillati</taxon>
        <taxon>Bacillota</taxon>
        <taxon>Bacilli</taxon>
        <taxon>Lactobacillales</taxon>
        <taxon>Lactobacillaceae</taxon>
        <taxon>Lactobacillus</taxon>
    </lineage>
</organism>
<dbReference type="Proteomes" id="UP000677218">
    <property type="component" value="Unassembled WGS sequence"/>
</dbReference>
<feature type="signal peptide" evidence="2">
    <location>
        <begin position="1"/>
        <end position="19"/>
    </location>
</feature>